<dbReference type="GO" id="GO:0003700">
    <property type="term" value="F:DNA-binding transcription factor activity"/>
    <property type="evidence" value="ECO:0007669"/>
    <property type="project" value="InterPro"/>
</dbReference>
<dbReference type="PROSITE" id="PS01124">
    <property type="entry name" value="HTH_ARAC_FAMILY_2"/>
    <property type="match status" value="1"/>
</dbReference>
<keyword evidence="5" id="KW-1185">Reference proteome</keyword>
<keyword evidence="2" id="KW-0804">Transcription</keyword>
<evidence type="ECO:0000256" key="1">
    <source>
        <dbReference type="ARBA" id="ARBA00023015"/>
    </source>
</evidence>
<dbReference type="Gene3D" id="1.10.10.60">
    <property type="entry name" value="Homeodomain-like"/>
    <property type="match status" value="1"/>
</dbReference>
<dbReference type="Proteomes" id="UP000198519">
    <property type="component" value="Unassembled WGS sequence"/>
</dbReference>
<dbReference type="SUPFAM" id="SSF46689">
    <property type="entry name" value="Homeodomain-like"/>
    <property type="match status" value="1"/>
</dbReference>
<evidence type="ECO:0000256" key="2">
    <source>
        <dbReference type="ARBA" id="ARBA00023163"/>
    </source>
</evidence>
<dbReference type="AlphaFoldDB" id="A0A1I4L0F4"/>
<sequence length="315" mass="35659">MKYRELQAYLRLQCAKSCEWLAALRYLNGDARLELRIDRSHSARGFISELVTDKGSISCTGSEAGFRLTGYNGPYFVIGLVHEGAIELIGRLDDDPMDSGVFVLSPGEKIDLVVSAGFQSTVLRFPKKVFSRREILTSEVLNGIRDTVLGYLQRSLFFYDHAHAIAETRRLQSCVVGWLKGQHSNTFAQSMVLDRRIGRAIVKMQSEVDWTFDLAELARCAGVSERNLYYLMNSHIGMTPYRFHQRCRLSRVRERLVDCQGEQVNISRFASDEGFTHTGRFAALYREHFGELPKETVQLRRAVLADESEVSAASA</sequence>
<dbReference type="RefSeq" id="WP_175481807.1">
    <property type="nucleotide sequence ID" value="NZ_FOUE01000001.1"/>
</dbReference>
<dbReference type="GO" id="GO:0043565">
    <property type="term" value="F:sequence-specific DNA binding"/>
    <property type="evidence" value="ECO:0007669"/>
    <property type="project" value="InterPro"/>
</dbReference>
<dbReference type="PANTHER" id="PTHR47893:SF1">
    <property type="entry name" value="REGULATORY PROTEIN PCHR"/>
    <property type="match status" value="1"/>
</dbReference>
<dbReference type="InterPro" id="IPR053142">
    <property type="entry name" value="PchR_regulatory_protein"/>
</dbReference>
<keyword evidence="1" id="KW-0805">Transcription regulation</keyword>
<evidence type="ECO:0000313" key="5">
    <source>
        <dbReference type="Proteomes" id="UP000198519"/>
    </source>
</evidence>
<name>A0A1I4L0F4_9GAMM</name>
<gene>
    <name evidence="4" type="ORF">SAMN04487963_0193</name>
</gene>
<dbReference type="EMBL" id="FOUE01000001">
    <property type="protein sequence ID" value="SFL84500.1"/>
    <property type="molecule type" value="Genomic_DNA"/>
</dbReference>
<protein>
    <submittedName>
        <fullName evidence="4">Helix-turn-helix domain-containing protein</fullName>
    </submittedName>
</protein>
<organism evidence="4 5">
    <name type="scientific">Marinobacter zhejiangensis</name>
    <dbReference type="NCBI Taxonomy" id="488535"/>
    <lineage>
        <taxon>Bacteria</taxon>
        <taxon>Pseudomonadati</taxon>
        <taxon>Pseudomonadota</taxon>
        <taxon>Gammaproteobacteria</taxon>
        <taxon>Pseudomonadales</taxon>
        <taxon>Marinobacteraceae</taxon>
        <taxon>Marinobacter</taxon>
    </lineage>
</organism>
<evidence type="ECO:0000259" key="3">
    <source>
        <dbReference type="PROSITE" id="PS01124"/>
    </source>
</evidence>
<reference evidence="5" key="1">
    <citation type="submission" date="2016-10" db="EMBL/GenBank/DDBJ databases">
        <authorList>
            <person name="Varghese N."/>
            <person name="Submissions S."/>
        </authorList>
    </citation>
    <scope>NUCLEOTIDE SEQUENCE [LARGE SCALE GENOMIC DNA]</scope>
    <source>
        <strain evidence="5">CGMCC 1.7061</strain>
    </source>
</reference>
<dbReference type="PANTHER" id="PTHR47893">
    <property type="entry name" value="REGULATORY PROTEIN PCHR"/>
    <property type="match status" value="1"/>
</dbReference>
<dbReference type="STRING" id="488535.SAMN04487963_0193"/>
<proteinExistence type="predicted"/>
<evidence type="ECO:0000313" key="4">
    <source>
        <dbReference type="EMBL" id="SFL84500.1"/>
    </source>
</evidence>
<dbReference type="Pfam" id="PF12833">
    <property type="entry name" value="HTH_18"/>
    <property type="match status" value="1"/>
</dbReference>
<dbReference type="SMART" id="SM00342">
    <property type="entry name" value="HTH_ARAC"/>
    <property type="match status" value="1"/>
</dbReference>
<accession>A0A1I4L0F4</accession>
<dbReference type="InterPro" id="IPR009057">
    <property type="entry name" value="Homeodomain-like_sf"/>
</dbReference>
<feature type="domain" description="HTH araC/xylS-type" evidence="3">
    <location>
        <begin position="198"/>
        <end position="299"/>
    </location>
</feature>
<dbReference type="InterPro" id="IPR018060">
    <property type="entry name" value="HTH_AraC"/>
</dbReference>